<sequence length="397" mass="44502">MKVLIVGREYPPFSVGGIATHTYYMVKHLRKLGVEVTVVAFGDPRASTDSEVFLSPASSLMETGATNLYKDLLLTWDIARLTSFTKKLLHEKHFDIVHVQEPYVGGLVTYDDRKVTTIHTTGIGDVKSILKTAGSPNPQVFKKTVFYVSLGYFMEYASIFTSKIIIAPSYICKQELVNMYKVHPSRIVVIHNGVEVPLNIPSKEEARKILGLPKDKVIVLTVGRHIPQKRVDLLIEAIYRIDKSVRDNVLIIIIGRGSETSFLIHLTEKYKLSDIIKFPGSVPHEEVWLYYSASDIFTLTSDKESAPMVLLEAASMGNAIVASRTGDYALMMRNGIDGLVFEPGDINTLTMFLEKLIVDADLRHKLSKNAKLFASRFTADKMARKTLKVYEKLITSK</sequence>
<protein>
    <submittedName>
        <fullName evidence="3">Glycosyltransferase family 1 protein</fullName>
    </submittedName>
</protein>
<proteinExistence type="predicted"/>
<feature type="domain" description="Glycosyl transferase family 1" evidence="1">
    <location>
        <begin position="203"/>
        <end position="371"/>
    </location>
</feature>
<name>A0A7J2U2T6_9CREN</name>
<dbReference type="CDD" id="cd03801">
    <property type="entry name" value="GT4_PimA-like"/>
    <property type="match status" value="1"/>
</dbReference>
<dbReference type="EMBL" id="DSEU01000036">
    <property type="protein sequence ID" value="HEM66879.1"/>
    <property type="molecule type" value="Genomic_DNA"/>
</dbReference>
<dbReference type="GO" id="GO:0016757">
    <property type="term" value="F:glycosyltransferase activity"/>
    <property type="evidence" value="ECO:0007669"/>
    <property type="project" value="InterPro"/>
</dbReference>
<dbReference type="InterPro" id="IPR001296">
    <property type="entry name" value="Glyco_trans_1"/>
</dbReference>
<dbReference type="SUPFAM" id="SSF53756">
    <property type="entry name" value="UDP-Glycosyltransferase/glycogen phosphorylase"/>
    <property type="match status" value="1"/>
</dbReference>
<evidence type="ECO:0000259" key="2">
    <source>
        <dbReference type="Pfam" id="PF13439"/>
    </source>
</evidence>
<dbReference type="PANTHER" id="PTHR45947:SF3">
    <property type="entry name" value="SULFOQUINOVOSYL TRANSFERASE SQD2"/>
    <property type="match status" value="1"/>
</dbReference>
<dbReference type="Pfam" id="PF00534">
    <property type="entry name" value="Glycos_transf_1"/>
    <property type="match status" value="1"/>
</dbReference>
<accession>A0A7J2U2T6</accession>
<dbReference type="AlphaFoldDB" id="A0A7J2U2T6"/>
<dbReference type="Pfam" id="PF13439">
    <property type="entry name" value="Glyco_transf_4"/>
    <property type="match status" value="1"/>
</dbReference>
<evidence type="ECO:0000259" key="1">
    <source>
        <dbReference type="Pfam" id="PF00534"/>
    </source>
</evidence>
<dbReference type="InterPro" id="IPR028098">
    <property type="entry name" value="Glyco_trans_4-like_N"/>
</dbReference>
<dbReference type="PANTHER" id="PTHR45947">
    <property type="entry name" value="SULFOQUINOVOSYL TRANSFERASE SQD2"/>
    <property type="match status" value="1"/>
</dbReference>
<organism evidence="3">
    <name type="scientific">Ignisphaera aggregans</name>
    <dbReference type="NCBI Taxonomy" id="334771"/>
    <lineage>
        <taxon>Archaea</taxon>
        <taxon>Thermoproteota</taxon>
        <taxon>Thermoprotei</taxon>
        <taxon>Desulfurococcales</taxon>
        <taxon>Desulfurococcaceae</taxon>
        <taxon>Ignisphaera</taxon>
    </lineage>
</organism>
<gene>
    <name evidence="3" type="ORF">ENO26_04830</name>
</gene>
<dbReference type="Gene3D" id="3.40.50.2000">
    <property type="entry name" value="Glycogen Phosphorylase B"/>
    <property type="match status" value="2"/>
</dbReference>
<keyword evidence="3" id="KW-0808">Transferase</keyword>
<dbReference type="InterPro" id="IPR050194">
    <property type="entry name" value="Glycosyltransferase_grp1"/>
</dbReference>
<feature type="domain" description="Glycosyltransferase subfamily 4-like N-terminal" evidence="2">
    <location>
        <begin position="15"/>
        <end position="195"/>
    </location>
</feature>
<evidence type="ECO:0000313" key="3">
    <source>
        <dbReference type="EMBL" id="HEM66879.1"/>
    </source>
</evidence>
<comment type="caution">
    <text evidence="3">The sequence shown here is derived from an EMBL/GenBank/DDBJ whole genome shotgun (WGS) entry which is preliminary data.</text>
</comment>
<reference evidence="3" key="1">
    <citation type="journal article" date="2020" name="mSystems">
        <title>Genome- and Community-Level Interaction Insights into Carbon Utilization and Element Cycling Functions of Hydrothermarchaeota in Hydrothermal Sediment.</title>
        <authorList>
            <person name="Zhou Z."/>
            <person name="Liu Y."/>
            <person name="Xu W."/>
            <person name="Pan J."/>
            <person name="Luo Z.H."/>
            <person name="Li M."/>
        </authorList>
    </citation>
    <scope>NUCLEOTIDE SEQUENCE [LARGE SCALE GENOMIC DNA]</scope>
    <source>
        <strain evidence="3">SpSt-125</strain>
    </source>
</reference>